<dbReference type="InterPro" id="IPR011994">
    <property type="entry name" value="Cytidylate_kinase_dom"/>
</dbReference>
<evidence type="ECO:0000256" key="5">
    <source>
        <dbReference type="ARBA" id="ARBA00022840"/>
    </source>
</evidence>
<dbReference type="Pfam" id="PF02224">
    <property type="entry name" value="Cytidylate_kin"/>
    <property type="match status" value="1"/>
</dbReference>
<dbReference type="GO" id="GO:0036431">
    <property type="term" value="F:dCMP kinase activity"/>
    <property type="evidence" value="ECO:0007669"/>
    <property type="project" value="InterPro"/>
</dbReference>
<dbReference type="NCBIfam" id="TIGR00017">
    <property type="entry name" value="cmk"/>
    <property type="match status" value="1"/>
</dbReference>
<evidence type="ECO:0000256" key="6">
    <source>
        <dbReference type="ARBA" id="ARBA00047615"/>
    </source>
</evidence>
<name>A0A2T5MEU5_9GAMM</name>
<dbReference type="HAMAP" id="MF_00238">
    <property type="entry name" value="Cytidyl_kinase_type1"/>
    <property type="match status" value="1"/>
</dbReference>
<protein>
    <recommendedName>
        <fullName evidence="8">Cytidylate kinase</fullName>
        <shortName evidence="8">CK</shortName>
        <ecNumber evidence="8">2.7.4.25</ecNumber>
    </recommendedName>
    <alternativeName>
        <fullName evidence="8">Cytidine monophosphate kinase</fullName>
        <shortName evidence="8">CMP kinase</shortName>
    </alternativeName>
</protein>
<dbReference type="RefSeq" id="WP_107940680.1">
    <property type="nucleotide sequence ID" value="NZ_QANS01000004.1"/>
</dbReference>
<dbReference type="Gene3D" id="3.40.50.300">
    <property type="entry name" value="P-loop containing nucleotide triphosphate hydrolases"/>
    <property type="match status" value="1"/>
</dbReference>
<keyword evidence="11" id="KW-1185">Reference proteome</keyword>
<keyword evidence="4 8" id="KW-0418">Kinase</keyword>
<gene>
    <name evidence="8" type="primary">cmk</name>
    <name evidence="10" type="ORF">CJD38_12435</name>
</gene>
<dbReference type="PANTHER" id="PTHR21299:SF2">
    <property type="entry name" value="CYTIDYLATE KINASE"/>
    <property type="match status" value="1"/>
</dbReference>
<evidence type="ECO:0000256" key="7">
    <source>
        <dbReference type="ARBA" id="ARBA00048478"/>
    </source>
</evidence>
<evidence type="ECO:0000256" key="4">
    <source>
        <dbReference type="ARBA" id="ARBA00022777"/>
    </source>
</evidence>
<keyword evidence="3 8" id="KW-0547">Nucleotide-binding</keyword>
<evidence type="ECO:0000256" key="8">
    <source>
        <dbReference type="HAMAP-Rule" id="MF_00238"/>
    </source>
</evidence>
<dbReference type="CDD" id="cd02020">
    <property type="entry name" value="CMPK"/>
    <property type="match status" value="1"/>
</dbReference>
<dbReference type="EMBL" id="QANS01000004">
    <property type="protein sequence ID" value="PTU31093.1"/>
    <property type="molecule type" value="Genomic_DNA"/>
</dbReference>
<reference evidence="10 11" key="1">
    <citation type="submission" date="2018-04" db="EMBL/GenBank/DDBJ databases">
        <title>Novel species isolated from glacier.</title>
        <authorList>
            <person name="Liu Q."/>
            <person name="Xin Y.-H."/>
        </authorList>
    </citation>
    <scope>NUCLEOTIDE SEQUENCE [LARGE SCALE GENOMIC DNA]</scope>
    <source>
        <strain evidence="10 11">GT1R17</strain>
    </source>
</reference>
<keyword evidence="5 8" id="KW-0067">ATP-binding</keyword>
<organism evidence="10 11">
    <name type="scientific">Stenotrophobium rhamnosiphilum</name>
    <dbReference type="NCBI Taxonomy" id="2029166"/>
    <lineage>
        <taxon>Bacteria</taxon>
        <taxon>Pseudomonadati</taxon>
        <taxon>Pseudomonadota</taxon>
        <taxon>Gammaproteobacteria</taxon>
        <taxon>Nevskiales</taxon>
        <taxon>Nevskiaceae</taxon>
        <taxon>Stenotrophobium</taxon>
    </lineage>
</organism>
<dbReference type="GO" id="GO:0036430">
    <property type="term" value="F:CMP kinase activity"/>
    <property type="evidence" value="ECO:0007669"/>
    <property type="project" value="RHEA"/>
</dbReference>
<dbReference type="PANTHER" id="PTHR21299">
    <property type="entry name" value="CYTIDYLATE KINASE/PANTOATE-BETA-ALANINE LIGASE"/>
    <property type="match status" value="1"/>
</dbReference>
<dbReference type="InterPro" id="IPR003136">
    <property type="entry name" value="Cytidylate_kin"/>
</dbReference>
<feature type="domain" description="Cytidylate kinase" evidence="9">
    <location>
        <begin position="8"/>
        <end position="222"/>
    </location>
</feature>
<sequence>MTSLAHVVAVDGPSGVGKGMVTRALTARLPGWHLLDSGALYRLLALAAHQTGIELTDAKALAALAPNLDIKFSETEEKQELIILNNQDVTRLVRTETTGGMASKIASIPEVRVALLERQHAFRQNPGLIADGRDIGTVIFPDAVLKIFLDASPDERARRRLNQLREAGISATLDDLRTEIFQRDERDRSRAVAPLVPASDAVTIDTTSMPPAEVLAKVDELLKSRGLI</sequence>
<dbReference type="GO" id="GO:0015949">
    <property type="term" value="P:nucleobase-containing small molecule interconversion"/>
    <property type="evidence" value="ECO:0007669"/>
    <property type="project" value="TreeGrafter"/>
</dbReference>
<evidence type="ECO:0000256" key="1">
    <source>
        <dbReference type="ARBA" id="ARBA00009427"/>
    </source>
</evidence>
<accession>A0A2T5MEU5</accession>
<comment type="catalytic activity">
    <reaction evidence="7 8">
        <text>CMP + ATP = CDP + ADP</text>
        <dbReference type="Rhea" id="RHEA:11600"/>
        <dbReference type="ChEBI" id="CHEBI:30616"/>
        <dbReference type="ChEBI" id="CHEBI:58069"/>
        <dbReference type="ChEBI" id="CHEBI:60377"/>
        <dbReference type="ChEBI" id="CHEBI:456216"/>
        <dbReference type="EC" id="2.7.4.25"/>
    </reaction>
</comment>
<keyword evidence="8" id="KW-0963">Cytoplasm</keyword>
<comment type="similarity">
    <text evidence="1 8">Belongs to the cytidylate kinase family. Type 1 subfamily.</text>
</comment>
<evidence type="ECO:0000313" key="11">
    <source>
        <dbReference type="Proteomes" id="UP000244248"/>
    </source>
</evidence>
<comment type="caution">
    <text evidence="8">Lacks conserved residue(s) required for the propagation of feature annotation.</text>
</comment>
<evidence type="ECO:0000313" key="10">
    <source>
        <dbReference type="EMBL" id="PTU31093.1"/>
    </source>
</evidence>
<evidence type="ECO:0000256" key="2">
    <source>
        <dbReference type="ARBA" id="ARBA00022679"/>
    </source>
</evidence>
<dbReference type="EC" id="2.7.4.25" evidence="8"/>
<comment type="caution">
    <text evidence="10">The sequence shown here is derived from an EMBL/GenBank/DDBJ whole genome shotgun (WGS) entry which is preliminary data.</text>
</comment>
<comment type="catalytic activity">
    <reaction evidence="6 8">
        <text>dCMP + ATP = dCDP + ADP</text>
        <dbReference type="Rhea" id="RHEA:25094"/>
        <dbReference type="ChEBI" id="CHEBI:30616"/>
        <dbReference type="ChEBI" id="CHEBI:57566"/>
        <dbReference type="ChEBI" id="CHEBI:58593"/>
        <dbReference type="ChEBI" id="CHEBI:456216"/>
        <dbReference type="EC" id="2.7.4.25"/>
    </reaction>
</comment>
<comment type="subcellular location">
    <subcellularLocation>
        <location evidence="8">Cytoplasm</location>
    </subcellularLocation>
</comment>
<dbReference type="GO" id="GO:0005524">
    <property type="term" value="F:ATP binding"/>
    <property type="evidence" value="ECO:0007669"/>
    <property type="project" value="UniProtKB-UniRule"/>
</dbReference>
<dbReference type="InterPro" id="IPR027417">
    <property type="entry name" value="P-loop_NTPase"/>
</dbReference>
<dbReference type="GO" id="GO:0006220">
    <property type="term" value="P:pyrimidine nucleotide metabolic process"/>
    <property type="evidence" value="ECO:0007669"/>
    <property type="project" value="UniProtKB-UniRule"/>
</dbReference>
<dbReference type="AlphaFoldDB" id="A0A2T5MEU5"/>
<evidence type="ECO:0000259" key="9">
    <source>
        <dbReference type="Pfam" id="PF02224"/>
    </source>
</evidence>
<dbReference type="OrthoDB" id="9807434at2"/>
<proteinExistence type="inferred from homology"/>
<keyword evidence="2 8" id="KW-0808">Transferase</keyword>
<dbReference type="Proteomes" id="UP000244248">
    <property type="component" value="Unassembled WGS sequence"/>
</dbReference>
<dbReference type="SUPFAM" id="SSF52540">
    <property type="entry name" value="P-loop containing nucleoside triphosphate hydrolases"/>
    <property type="match status" value="1"/>
</dbReference>
<dbReference type="GO" id="GO:0005829">
    <property type="term" value="C:cytosol"/>
    <property type="evidence" value="ECO:0007669"/>
    <property type="project" value="TreeGrafter"/>
</dbReference>
<evidence type="ECO:0000256" key="3">
    <source>
        <dbReference type="ARBA" id="ARBA00022741"/>
    </source>
</evidence>